<feature type="transmembrane region" description="Helical" evidence="5">
    <location>
        <begin position="121"/>
        <end position="141"/>
    </location>
</feature>
<keyword evidence="4 5" id="KW-0472">Membrane</keyword>
<dbReference type="GO" id="GO:0016020">
    <property type="term" value="C:membrane"/>
    <property type="evidence" value="ECO:0007669"/>
    <property type="project" value="UniProtKB-SubCell"/>
</dbReference>
<evidence type="ECO:0000313" key="7">
    <source>
        <dbReference type="EMBL" id="OQR88399.1"/>
    </source>
</evidence>
<evidence type="ECO:0000259" key="6">
    <source>
        <dbReference type="Pfam" id="PF01490"/>
    </source>
</evidence>
<feature type="transmembrane region" description="Helical" evidence="5">
    <location>
        <begin position="254"/>
        <end position="279"/>
    </location>
</feature>
<feature type="transmembrane region" description="Helical" evidence="5">
    <location>
        <begin position="198"/>
        <end position="215"/>
    </location>
</feature>
<feature type="transmembrane region" description="Helical" evidence="5">
    <location>
        <begin position="221"/>
        <end position="242"/>
    </location>
</feature>
<feature type="non-terminal residue" evidence="7">
    <location>
        <position position="433"/>
    </location>
</feature>
<dbReference type="AlphaFoldDB" id="A0A1V9YRJ1"/>
<reference evidence="7 8" key="1">
    <citation type="journal article" date="2014" name="Genome Biol. Evol.">
        <title>The secreted proteins of Achlya hypogyna and Thraustotheca clavata identify the ancestral oomycete secretome and reveal gene acquisitions by horizontal gene transfer.</title>
        <authorList>
            <person name="Misner I."/>
            <person name="Blouin N."/>
            <person name="Leonard G."/>
            <person name="Richards T.A."/>
            <person name="Lane C.E."/>
        </authorList>
    </citation>
    <scope>NUCLEOTIDE SEQUENCE [LARGE SCALE GENOMIC DNA]</scope>
    <source>
        <strain evidence="7 8">ATCC 34112</strain>
    </source>
</reference>
<feature type="transmembrane region" description="Helical" evidence="5">
    <location>
        <begin position="369"/>
        <end position="390"/>
    </location>
</feature>
<evidence type="ECO:0000313" key="8">
    <source>
        <dbReference type="Proteomes" id="UP000243217"/>
    </source>
</evidence>
<feature type="transmembrane region" description="Helical" evidence="5">
    <location>
        <begin position="411"/>
        <end position="432"/>
    </location>
</feature>
<evidence type="ECO:0000256" key="1">
    <source>
        <dbReference type="ARBA" id="ARBA00004141"/>
    </source>
</evidence>
<sequence length="433" mass="48141">MNVENEVEGRRRLNSDPGRLEVAKSTALPGVEYEEATDFRKQHHISGATPRVSAHVRANVIETLSTIYNPFVAAIMSMNDASFEDLDVVERIEHLLEISKEEEAAPLVDAAEIKGASLGHAFLSLLQAFVGTGILFLPQGFQQAGFVVAPIMLTITTLINVFCMFRLLACRELVGGSYSHIGQEAIGISGRRLVQTSLFLMQTGFCCSYVIFVALNLHDVFVYYGIEISVRMIIALQTLFYIPLSWIRYLRNLIGNIFVLYAIFYILYINGALLIDLGVKESIINVNERDYTIFIGTAVFVFEGVGLIIPTQASLSPSLQPRFKWLLLQVIIGLIIFFSLFAWINYAAIGNKVEPMILSNLPRTPPTMWVQAGYAFAQTLAFPLFLFPAIQIIEDILGFPRRSSGLKCCKNLVRCFLVLLTAVIADAGKAHLD</sequence>
<dbReference type="OrthoDB" id="1684102at2759"/>
<accession>A0A1V9YRJ1</accession>
<dbReference type="GO" id="GO:0015179">
    <property type="term" value="F:L-amino acid transmembrane transporter activity"/>
    <property type="evidence" value="ECO:0007669"/>
    <property type="project" value="TreeGrafter"/>
</dbReference>
<evidence type="ECO:0000256" key="3">
    <source>
        <dbReference type="ARBA" id="ARBA00022989"/>
    </source>
</evidence>
<feature type="transmembrane region" description="Helical" evidence="5">
    <location>
        <begin position="291"/>
        <end position="313"/>
    </location>
</feature>
<dbReference type="Proteomes" id="UP000243217">
    <property type="component" value="Unassembled WGS sequence"/>
</dbReference>
<comment type="caution">
    <text evidence="7">The sequence shown here is derived from an EMBL/GenBank/DDBJ whole genome shotgun (WGS) entry which is preliminary data.</text>
</comment>
<evidence type="ECO:0000256" key="4">
    <source>
        <dbReference type="ARBA" id="ARBA00023136"/>
    </source>
</evidence>
<feature type="transmembrane region" description="Helical" evidence="5">
    <location>
        <begin position="147"/>
        <end position="169"/>
    </location>
</feature>
<feature type="domain" description="Amino acid transporter transmembrane" evidence="6">
    <location>
        <begin position="115"/>
        <end position="425"/>
    </location>
</feature>
<keyword evidence="8" id="KW-1185">Reference proteome</keyword>
<dbReference type="PANTHER" id="PTHR22950:SF666">
    <property type="entry name" value="VACUOLAR AMINO ACID TRANSPORTER 4"/>
    <property type="match status" value="1"/>
</dbReference>
<organism evidence="7 8">
    <name type="scientific">Thraustotheca clavata</name>
    <dbReference type="NCBI Taxonomy" id="74557"/>
    <lineage>
        <taxon>Eukaryota</taxon>
        <taxon>Sar</taxon>
        <taxon>Stramenopiles</taxon>
        <taxon>Oomycota</taxon>
        <taxon>Saprolegniomycetes</taxon>
        <taxon>Saprolegniales</taxon>
        <taxon>Achlyaceae</taxon>
        <taxon>Thraustotheca</taxon>
    </lineage>
</organism>
<dbReference type="Pfam" id="PF01490">
    <property type="entry name" value="Aa_trans"/>
    <property type="match status" value="1"/>
</dbReference>
<dbReference type="PANTHER" id="PTHR22950">
    <property type="entry name" value="AMINO ACID TRANSPORTER"/>
    <property type="match status" value="1"/>
</dbReference>
<name>A0A1V9YRJ1_9STRA</name>
<gene>
    <name evidence="7" type="ORF">THRCLA_22878</name>
</gene>
<protein>
    <submittedName>
        <fullName evidence="7">Vacuolar amino acid transporter</fullName>
    </submittedName>
</protein>
<dbReference type="STRING" id="74557.A0A1V9YRJ1"/>
<evidence type="ECO:0000256" key="5">
    <source>
        <dbReference type="SAM" id="Phobius"/>
    </source>
</evidence>
<keyword evidence="3 5" id="KW-1133">Transmembrane helix</keyword>
<dbReference type="InterPro" id="IPR013057">
    <property type="entry name" value="AA_transpt_TM"/>
</dbReference>
<comment type="subcellular location">
    <subcellularLocation>
        <location evidence="1">Membrane</location>
        <topology evidence="1">Multi-pass membrane protein</topology>
    </subcellularLocation>
</comment>
<feature type="transmembrane region" description="Helical" evidence="5">
    <location>
        <begin position="325"/>
        <end position="349"/>
    </location>
</feature>
<proteinExistence type="predicted"/>
<dbReference type="EMBL" id="JNBS01003269">
    <property type="protein sequence ID" value="OQR88399.1"/>
    <property type="molecule type" value="Genomic_DNA"/>
</dbReference>
<evidence type="ECO:0000256" key="2">
    <source>
        <dbReference type="ARBA" id="ARBA00022692"/>
    </source>
</evidence>
<keyword evidence="2 5" id="KW-0812">Transmembrane</keyword>